<proteinExistence type="predicted"/>
<evidence type="ECO:0000313" key="2">
    <source>
        <dbReference type="Proteomes" id="UP001158576"/>
    </source>
</evidence>
<name>A0ABN7SSH5_OIKDI</name>
<accession>A0ABN7SSH5</accession>
<sequence length="147" mass="16090">MDPSFLEITEGSLLTCVREIGNHLYFEPAVLDDIEETIRSNWHYYDTNFSGGLSCGEFEGILYTTAAAFTRTIYSVLRADPENGMSYSDFSASVNLIGDEIEETTGRGVTVDELVDASFDDGSDTKEDLIKFVDIGIDDDSVNVGSG</sequence>
<reference evidence="1 2" key="1">
    <citation type="submission" date="2021-04" db="EMBL/GenBank/DDBJ databases">
        <authorList>
            <person name="Bliznina A."/>
        </authorList>
    </citation>
    <scope>NUCLEOTIDE SEQUENCE [LARGE SCALE GENOMIC DNA]</scope>
</reference>
<dbReference type="Proteomes" id="UP001158576">
    <property type="component" value="Chromosome YSR"/>
</dbReference>
<gene>
    <name evidence="1" type="ORF">OKIOD_LOCUS8657</name>
</gene>
<organism evidence="1 2">
    <name type="scientific">Oikopleura dioica</name>
    <name type="common">Tunicate</name>
    <dbReference type="NCBI Taxonomy" id="34765"/>
    <lineage>
        <taxon>Eukaryota</taxon>
        <taxon>Metazoa</taxon>
        <taxon>Chordata</taxon>
        <taxon>Tunicata</taxon>
        <taxon>Appendicularia</taxon>
        <taxon>Copelata</taxon>
        <taxon>Oikopleuridae</taxon>
        <taxon>Oikopleura</taxon>
    </lineage>
</organism>
<keyword evidence="2" id="KW-1185">Reference proteome</keyword>
<evidence type="ECO:0000313" key="1">
    <source>
        <dbReference type="EMBL" id="CAG5101449.1"/>
    </source>
</evidence>
<dbReference type="EMBL" id="OU015570">
    <property type="protein sequence ID" value="CAG5101449.1"/>
    <property type="molecule type" value="Genomic_DNA"/>
</dbReference>
<protein>
    <submittedName>
        <fullName evidence="1">Oidioi.mRNA.OKI2018_I69.YSR.g17099.t1.cds</fullName>
    </submittedName>
</protein>